<feature type="compositionally biased region" description="Low complexity" evidence="2">
    <location>
        <begin position="493"/>
        <end position="506"/>
    </location>
</feature>
<dbReference type="PANTHER" id="PTHR12357:SF3">
    <property type="entry name" value="YTH DOMAIN-CONTAINING PROTEIN 1"/>
    <property type="match status" value="1"/>
</dbReference>
<feature type="compositionally biased region" description="Basic and acidic residues" evidence="2">
    <location>
        <begin position="825"/>
        <end position="834"/>
    </location>
</feature>
<feature type="region of interest" description="Disordered" evidence="2">
    <location>
        <begin position="126"/>
        <end position="179"/>
    </location>
</feature>
<evidence type="ECO:0000259" key="3">
    <source>
        <dbReference type="PROSITE" id="PS50102"/>
    </source>
</evidence>
<dbReference type="SMART" id="SM00360">
    <property type="entry name" value="RRM"/>
    <property type="match status" value="1"/>
</dbReference>
<dbReference type="Gene3D" id="3.30.70.330">
    <property type="match status" value="1"/>
</dbReference>
<reference evidence="5" key="2">
    <citation type="journal article" date="2023" name="Proc. Natl. Acad. Sci. U.S.A.">
        <title>A global phylogenomic analysis of the shiitake genus Lentinula.</title>
        <authorList>
            <person name="Sierra-Patev S."/>
            <person name="Min B."/>
            <person name="Naranjo-Ortiz M."/>
            <person name="Looney B."/>
            <person name="Konkel Z."/>
            <person name="Slot J.C."/>
            <person name="Sakamoto Y."/>
            <person name="Steenwyk J.L."/>
            <person name="Rokas A."/>
            <person name="Carro J."/>
            <person name="Camarero S."/>
            <person name="Ferreira P."/>
            <person name="Molpeceres G."/>
            <person name="Ruiz-Duenas F.J."/>
            <person name="Serrano A."/>
            <person name="Henrissat B."/>
            <person name="Drula E."/>
            <person name="Hughes K.W."/>
            <person name="Mata J.L."/>
            <person name="Ishikawa N.K."/>
            <person name="Vargas-Isla R."/>
            <person name="Ushijima S."/>
            <person name="Smith C.A."/>
            <person name="Donoghue J."/>
            <person name="Ahrendt S."/>
            <person name="Andreopoulos W."/>
            <person name="He G."/>
            <person name="LaButti K."/>
            <person name="Lipzen A."/>
            <person name="Ng V."/>
            <person name="Riley R."/>
            <person name="Sandor L."/>
            <person name="Barry K."/>
            <person name="Martinez A.T."/>
            <person name="Xiao Y."/>
            <person name="Gibbons J.G."/>
            <person name="Terashima K."/>
            <person name="Grigoriev I.V."/>
            <person name="Hibbett D."/>
        </authorList>
    </citation>
    <scope>NUCLEOTIDE SEQUENCE</scope>
    <source>
        <strain evidence="5">Sp2 HRB7682 ss15</strain>
    </source>
</reference>
<dbReference type="CDD" id="cd00590">
    <property type="entry name" value="RRM_SF"/>
    <property type="match status" value="1"/>
</dbReference>
<dbReference type="PROSITE" id="PS50102">
    <property type="entry name" value="RRM"/>
    <property type="match status" value="1"/>
</dbReference>
<feature type="domain" description="YTH" evidence="4">
    <location>
        <begin position="676"/>
        <end position="822"/>
    </location>
</feature>
<proteinExistence type="predicted"/>
<dbReference type="Gene3D" id="3.10.590.10">
    <property type="entry name" value="ph1033 like domains"/>
    <property type="match status" value="2"/>
</dbReference>
<evidence type="ECO:0000259" key="4">
    <source>
        <dbReference type="PROSITE" id="PS50882"/>
    </source>
</evidence>
<feature type="compositionally biased region" description="Low complexity" evidence="2">
    <location>
        <begin position="618"/>
        <end position="629"/>
    </location>
</feature>
<feature type="region of interest" description="Disordered" evidence="2">
    <location>
        <begin position="582"/>
        <end position="637"/>
    </location>
</feature>
<dbReference type="InterPro" id="IPR007275">
    <property type="entry name" value="YTH_domain"/>
</dbReference>
<dbReference type="SUPFAM" id="SSF54928">
    <property type="entry name" value="RNA-binding domain, RBD"/>
    <property type="match status" value="1"/>
</dbReference>
<dbReference type="InterPro" id="IPR035979">
    <property type="entry name" value="RBD_domain_sf"/>
</dbReference>
<evidence type="ECO:0000313" key="5">
    <source>
        <dbReference type="EMBL" id="KAJ4496384.1"/>
    </source>
</evidence>
<dbReference type="Pfam" id="PF04146">
    <property type="entry name" value="YTH"/>
    <property type="match status" value="1"/>
</dbReference>
<dbReference type="PROSITE" id="PS50882">
    <property type="entry name" value="YTH"/>
    <property type="match status" value="2"/>
</dbReference>
<name>A0A9W9B2I7_9AGAR</name>
<dbReference type="EMBL" id="JANVFS010000001">
    <property type="protein sequence ID" value="KAJ4496384.1"/>
    <property type="molecule type" value="Genomic_DNA"/>
</dbReference>
<reference evidence="5" key="1">
    <citation type="submission" date="2022-08" db="EMBL/GenBank/DDBJ databases">
        <authorList>
            <consortium name="DOE Joint Genome Institute"/>
            <person name="Min B."/>
            <person name="Riley R."/>
            <person name="Sierra-Patev S."/>
            <person name="Naranjo-Ortiz M."/>
            <person name="Looney B."/>
            <person name="Konkel Z."/>
            <person name="Slot J.C."/>
            <person name="Sakamoto Y."/>
            <person name="Steenwyk J.L."/>
            <person name="Rokas A."/>
            <person name="Carro J."/>
            <person name="Camarero S."/>
            <person name="Ferreira P."/>
            <person name="Molpeceres G."/>
            <person name="Ruiz-Duenas F.J."/>
            <person name="Serrano A."/>
            <person name="Henrissat B."/>
            <person name="Drula E."/>
            <person name="Hughes K.W."/>
            <person name="Mata J.L."/>
            <person name="Ishikawa N.K."/>
            <person name="Vargas-Isla R."/>
            <person name="Ushijima S."/>
            <person name="Smith C.A."/>
            <person name="Ahrendt S."/>
            <person name="Andreopoulos W."/>
            <person name="He G."/>
            <person name="Labutti K."/>
            <person name="Lipzen A."/>
            <person name="Ng V."/>
            <person name="Sandor L."/>
            <person name="Barry K."/>
            <person name="Martinez A.T."/>
            <person name="Xiao Y."/>
            <person name="Gibbons J.G."/>
            <person name="Terashima K."/>
            <person name="Hibbett D.S."/>
            <person name="Grigoriev I.V."/>
        </authorList>
    </citation>
    <scope>NUCLEOTIDE SEQUENCE</scope>
    <source>
        <strain evidence="5">Sp2 HRB7682 ss15</strain>
    </source>
</reference>
<feature type="region of interest" description="Disordered" evidence="2">
    <location>
        <begin position="1"/>
        <end position="90"/>
    </location>
</feature>
<feature type="region of interest" description="Disordered" evidence="2">
    <location>
        <begin position="477"/>
        <end position="506"/>
    </location>
</feature>
<feature type="domain" description="RRM" evidence="3">
    <location>
        <begin position="340"/>
        <end position="423"/>
    </location>
</feature>
<dbReference type="Proteomes" id="UP001150238">
    <property type="component" value="Unassembled WGS sequence"/>
</dbReference>
<dbReference type="AlphaFoldDB" id="A0A9W9B2I7"/>
<feature type="compositionally biased region" description="Low complexity" evidence="2">
    <location>
        <begin position="286"/>
        <end position="297"/>
    </location>
</feature>
<feature type="region of interest" description="Disordered" evidence="2">
    <location>
        <begin position="825"/>
        <end position="880"/>
    </location>
</feature>
<dbReference type="GO" id="GO:1990247">
    <property type="term" value="F:N6-methyladenosine-containing RNA reader activity"/>
    <property type="evidence" value="ECO:0007669"/>
    <property type="project" value="TreeGrafter"/>
</dbReference>
<dbReference type="GO" id="GO:0000398">
    <property type="term" value="P:mRNA splicing, via spliceosome"/>
    <property type="evidence" value="ECO:0007669"/>
    <property type="project" value="TreeGrafter"/>
</dbReference>
<protein>
    <submittedName>
        <fullName evidence="5">YT521-B-like domain-containing protein</fullName>
    </submittedName>
</protein>
<feature type="domain" description="YTH" evidence="4">
    <location>
        <begin position="516"/>
        <end position="655"/>
    </location>
</feature>
<evidence type="ECO:0000313" key="6">
    <source>
        <dbReference type="Proteomes" id="UP001150238"/>
    </source>
</evidence>
<gene>
    <name evidence="5" type="ORF">C8J55DRAFT_496711</name>
</gene>
<evidence type="ECO:0000256" key="2">
    <source>
        <dbReference type="SAM" id="MobiDB-lite"/>
    </source>
</evidence>
<keyword evidence="1" id="KW-0694">RNA-binding</keyword>
<feature type="compositionally biased region" description="Polar residues" evidence="2">
    <location>
        <begin position="35"/>
        <end position="54"/>
    </location>
</feature>
<dbReference type="CDD" id="cd21134">
    <property type="entry name" value="YTH"/>
    <property type="match status" value="1"/>
</dbReference>
<dbReference type="Pfam" id="PF25701">
    <property type="entry name" value="RRM_YTH1"/>
    <property type="match status" value="1"/>
</dbReference>
<feature type="compositionally biased region" description="Polar residues" evidence="2">
    <location>
        <begin position="133"/>
        <end position="144"/>
    </location>
</feature>
<dbReference type="PANTHER" id="PTHR12357">
    <property type="entry name" value="YTH YT521-B HOMOLOGY DOMAIN-CONTAINING"/>
    <property type="match status" value="1"/>
</dbReference>
<organism evidence="5 6">
    <name type="scientific">Lentinula lateritia</name>
    <dbReference type="NCBI Taxonomy" id="40482"/>
    <lineage>
        <taxon>Eukaryota</taxon>
        <taxon>Fungi</taxon>
        <taxon>Dikarya</taxon>
        <taxon>Basidiomycota</taxon>
        <taxon>Agaricomycotina</taxon>
        <taxon>Agaricomycetes</taxon>
        <taxon>Agaricomycetidae</taxon>
        <taxon>Agaricales</taxon>
        <taxon>Marasmiineae</taxon>
        <taxon>Omphalotaceae</taxon>
        <taxon>Lentinula</taxon>
    </lineage>
</organism>
<dbReference type="GO" id="GO:0005654">
    <property type="term" value="C:nucleoplasm"/>
    <property type="evidence" value="ECO:0007669"/>
    <property type="project" value="TreeGrafter"/>
</dbReference>
<dbReference type="InterPro" id="IPR057720">
    <property type="entry name" value="RRM_YTH1"/>
</dbReference>
<evidence type="ECO:0000256" key="1">
    <source>
        <dbReference type="PROSITE-ProRule" id="PRU00176"/>
    </source>
</evidence>
<dbReference type="InterPro" id="IPR045168">
    <property type="entry name" value="YTH_prot"/>
</dbReference>
<dbReference type="GO" id="GO:0000381">
    <property type="term" value="P:regulation of alternative mRNA splicing, via spliceosome"/>
    <property type="evidence" value="ECO:0007669"/>
    <property type="project" value="TreeGrafter"/>
</dbReference>
<comment type="caution">
    <text evidence="5">The sequence shown here is derived from an EMBL/GenBank/DDBJ whole genome shotgun (WGS) entry which is preliminary data.</text>
</comment>
<dbReference type="InterPro" id="IPR012677">
    <property type="entry name" value="Nucleotide-bd_a/b_plait_sf"/>
</dbReference>
<sequence>MPGDASSRGMSDHVGGSNRRSTSYNQPNQPRRPPHNTTAHSQFSPENPSGSTHGPSPHYPPPSQYGQRSGFFGQYTMSPQPPMAMAPSNPTYGYPHGFQNLPENTMIPQNIHASYQSMLPPAPVYSYQRHGSEGTSTGFSSQPMFSHPSQGNSPSPPMSSPSTSQNTTPPYPNHGQFHSLHYPSSMSPSPYPYSHHSYSSSPVYQSQYAPAPYPQHFTSPTEIEGQGTWWYLPHAAPNPSSYPGHYPMNYSPVHQELESPYPATPGASVPASYPISPVRSPASINSARRPPSSLAASGEEIPAHPSPGPIASSSKPVSAERPSAARRPYHPNPPSYRSEWVMWAGNVPSDATHDELWRFFSQTDDSASSTGVISIFLISRSSCAFVNYESEVKLQAAIAKFNGLPLRSHDPRCPRLVCRSRKIDDDLKAGVGGQRGVGMHSKWLRDQREMAKGKKKITNLSDQSDIDDSNSSIAALSASVSSDDDSQPPFVKGTHSNSSGSYASTNSSLLTRHFPKRYFILKSLSQYDLDLSVRENLWATQKHNEGILDQAYRTSNEVYLIFGVNKSGEFYGYAKMAGPVRKGEQRVSWATRTDSSASSRSSLSPITSRAPISDTIPEEPNSSSSQENPASPPARNFFPARENRLVEASPVPVSPPSALPQQSIQTSVASAPAELGTLHHRITMSTPSVKLSLDNRWKPKMHSVQAHFHSASQEDFELDESAPFRAIRSESSGNRLDEDLSRLRLNSVEEVEERTEDLEKALDGKAETWGEPFKVEWLCTDRLPFFRTRHLRNPWNHDREVKVSRDGTEIEPSVGEQLLQEWSKLVEDGSHQDSDPAPGNAASVAKPASKRFGASSKLAPANPGLKSAKDREPGLSTSRS</sequence>
<dbReference type="InterPro" id="IPR000504">
    <property type="entry name" value="RRM_dom"/>
</dbReference>
<accession>A0A9W9B2I7</accession>
<feature type="region of interest" description="Disordered" evidence="2">
    <location>
        <begin position="280"/>
        <end position="331"/>
    </location>
</feature>
<dbReference type="GO" id="GO:0003729">
    <property type="term" value="F:mRNA binding"/>
    <property type="evidence" value="ECO:0007669"/>
    <property type="project" value="TreeGrafter"/>
</dbReference>
<feature type="compositionally biased region" description="Low complexity" evidence="2">
    <location>
        <begin position="588"/>
        <end position="610"/>
    </location>
</feature>